<evidence type="ECO:0000256" key="3">
    <source>
        <dbReference type="ARBA" id="ARBA00023163"/>
    </source>
</evidence>
<sequence>MLNNEIYNNILSSHYSKNKRSPEYYVEFIEKYLKNKYKKILYLKDEVVLKEDIVDDYFYFIEKGKVVLTKQNYYGKKSCYGYLTEGDFFGYSAFSYLSEVVGYKALTNCYIYAIEVKAAKELVSQSEEFKNEVHYIFVDTLRTLTLRQGSLASGECKTSFVNFIFEYFKNYSKIDEKGNIVVNLDLTLSQIAEILNMTRETLSRILAEMKKDKIIETKRKYIKILDLSRFIV</sequence>
<dbReference type="InterPro" id="IPR014710">
    <property type="entry name" value="RmlC-like_jellyroll"/>
</dbReference>
<evidence type="ECO:0000259" key="4">
    <source>
        <dbReference type="PROSITE" id="PS50042"/>
    </source>
</evidence>
<dbReference type="RefSeq" id="WP_078695065.1">
    <property type="nucleotide sequence ID" value="NZ_FUYH01000001.1"/>
</dbReference>
<feature type="domain" description="HTH crp-type" evidence="5">
    <location>
        <begin position="154"/>
        <end position="228"/>
    </location>
</feature>
<keyword evidence="7" id="KW-1185">Reference proteome</keyword>
<dbReference type="GO" id="GO:0003677">
    <property type="term" value="F:DNA binding"/>
    <property type="evidence" value="ECO:0007669"/>
    <property type="project" value="UniProtKB-KW"/>
</dbReference>
<dbReference type="SUPFAM" id="SSF46785">
    <property type="entry name" value="Winged helix' DNA-binding domain"/>
    <property type="match status" value="1"/>
</dbReference>
<dbReference type="SUPFAM" id="SSF51206">
    <property type="entry name" value="cAMP-binding domain-like"/>
    <property type="match status" value="1"/>
</dbReference>
<dbReference type="GO" id="GO:0003700">
    <property type="term" value="F:DNA-binding transcription factor activity"/>
    <property type="evidence" value="ECO:0007669"/>
    <property type="project" value="TreeGrafter"/>
</dbReference>
<dbReference type="GO" id="GO:0005829">
    <property type="term" value="C:cytosol"/>
    <property type="evidence" value="ECO:0007669"/>
    <property type="project" value="TreeGrafter"/>
</dbReference>
<dbReference type="InterPro" id="IPR036390">
    <property type="entry name" value="WH_DNA-bd_sf"/>
</dbReference>
<evidence type="ECO:0000313" key="7">
    <source>
        <dbReference type="Proteomes" id="UP000190105"/>
    </source>
</evidence>
<evidence type="ECO:0000256" key="1">
    <source>
        <dbReference type="ARBA" id="ARBA00023015"/>
    </source>
</evidence>
<proteinExistence type="predicted"/>
<dbReference type="PROSITE" id="PS51063">
    <property type="entry name" value="HTH_CRP_2"/>
    <property type="match status" value="1"/>
</dbReference>
<keyword evidence="3" id="KW-0804">Transcription</keyword>
<reference evidence="7" key="1">
    <citation type="submission" date="2017-02" db="EMBL/GenBank/DDBJ databases">
        <authorList>
            <person name="Varghese N."/>
            <person name="Submissions S."/>
        </authorList>
    </citation>
    <scope>NUCLEOTIDE SEQUENCE [LARGE SCALE GENOMIC DNA]</scope>
    <source>
        <strain evidence="7">USBA 833</strain>
    </source>
</reference>
<keyword evidence="2" id="KW-0238">DNA-binding</keyword>
<dbReference type="STRING" id="1147123.SAMN05443428_10120"/>
<dbReference type="Proteomes" id="UP000190105">
    <property type="component" value="Unassembled WGS sequence"/>
</dbReference>
<name>A0A1T4WEI9_9CLOT</name>
<dbReference type="PANTHER" id="PTHR24567">
    <property type="entry name" value="CRP FAMILY TRANSCRIPTIONAL REGULATORY PROTEIN"/>
    <property type="match status" value="1"/>
</dbReference>
<keyword evidence="1" id="KW-0805">Transcription regulation</keyword>
<organism evidence="6 7">
    <name type="scientific">Caloramator quimbayensis</name>
    <dbReference type="NCBI Taxonomy" id="1147123"/>
    <lineage>
        <taxon>Bacteria</taxon>
        <taxon>Bacillati</taxon>
        <taxon>Bacillota</taxon>
        <taxon>Clostridia</taxon>
        <taxon>Eubacteriales</taxon>
        <taxon>Clostridiaceae</taxon>
        <taxon>Caloramator</taxon>
    </lineage>
</organism>
<evidence type="ECO:0000313" key="6">
    <source>
        <dbReference type="EMBL" id="SKA75438.1"/>
    </source>
</evidence>
<dbReference type="PANTHER" id="PTHR24567:SF26">
    <property type="entry name" value="REGULATORY PROTEIN YEIL"/>
    <property type="match status" value="1"/>
</dbReference>
<dbReference type="CDD" id="cd00038">
    <property type="entry name" value="CAP_ED"/>
    <property type="match status" value="1"/>
</dbReference>
<dbReference type="Pfam" id="PF13545">
    <property type="entry name" value="HTH_Crp_2"/>
    <property type="match status" value="1"/>
</dbReference>
<gene>
    <name evidence="6" type="ORF">SAMN05443428_10120</name>
</gene>
<evidence type="ECO:0000259" key="5">
    <source>
        <dbReference type="PROSITE" id="PS51063"/>
    </source>
</evidence>
<dbReference type="PROSITE" id="PS50042">
    <property type="entry name" value="CNMP_BINDING_3"/>
    <property type="match status" value="1"/>
</dbReference>
<dbReference type="EMBL" id="FUYH01000001">
    <property type="protein sequence ID" value="SKA75438.1"/>
    <property type="molecule type" value="Genomic_DNA"/>
</dbReference>
<feature type="domain" description="Cyclic nucleotide-binding" evidence="4">
    <location>
        <begin position="42"/>
        <end position="140"/>
    </location>
</feature>
<evidence type="ECO:0000256" key="2">
    <source>
        <dbReference type="ARBA" id="ARBA00023125"/>
    </source>
</evidence>
<dbReference type="OrthoDB" id="1952824at2"/>
<dbReference type="SMART" id="SM00419">
    <property type="entry name" value="HTH_CRP"/>
    <property type="match status" value="1"/>
</dbReference>
<dbReference type="Pfam" id="PF00027">
    <property type="entry name" value="cNMP_binding"/>
    <property type="match status" value="1"/>
</dbReference>
<accession>A0A1T4WEI9</accession>
<dbReference type="InterPro" id="IPR050397">
    <property type="entry name" value="Env_Response_Regulators"/>
</dbReference>
<dbReference type="Gene3D" id="2.60.120.10">
    <property type="entry name" value="Jelly Rolls"/>
    <property type="match status" value="1"/>
</dbReference>
<protein>
    <submittedName>
        <fullName evidence="6">Transcriptional regulator, Crp/Fnr family</fullName>
    </submittedName>
</protein>
<dbReference type="InterPro" id="IPR000595">
    <property type="entry name" value="cNMP-bd_dom"/>
</dbReference>
<dbReference type="PRINTS" id="PR00034">
    <property type="entry name" value="HTHCRP"/>
</dbReference>
<dbReference type="AlphaFoldDB" id="A0A1T4WEI9"/>
<dbReference type="InterPro" id="IPR012318">
    <property type="entry name" value="HTH_CRP"/>
</dbReference>
<dbReference type="InterPro" id="IPR018490">
    <property type="entry name" value="cNMP-bd_dom_sf"/>
</dbReference>